<keyword evidence="8 16" id="KW-0256">Endoplasmic reticulum</keyword>
<proteinExistence type="inferred from homology"/>
<dbReference type="InterPro" id="IPR018490">
    <property type="entry name" value="cNMP-bd_dom_sf"/>
</dbReference>
<dbReference type="PROSITE" id="PS50042">
    <property type="entry name" value="CNMP_BINDING_3"/>
    <property type="match status" value="2"/>
</dbReference>
<dbReference type="SUPFAM" id="SSF51206">
    <property type="entry name" value="cAMP-binding domain-like"/>
    <property type="match status" value="2"/>
</dbReference>
<feature type="active site" description="Proton acceptor" evidence="15">
    <location>
        <position position="1705"/>
    </location>
</feature>
<dbReference type="InterPro" id="IPR014710">
    <property type="entry name" value="RmlC-like_jellyroll"/>
</dbReference>
<feature type="region of interest" description="Disordered" evidence="17">
    <location>
        <begin position="867"/>
        <end position="888"/>
    </location>
</feature>
<evidence type="ECO:0000313" key="20">
    <source>
        <dbReference type="EMBL" id="KAF6072854.1"/>
    </source>
</evidence>
<dbReference type="GO" id="GO:0004622">
    <property type="term" value="F:phosphatidylcholine lysophospholipase activity"/>
    <property type="evidence" value="ECO:0007669"/>
    <property type="project" value="UniProtKB-EC"/>
</dbReference>
<comment type="function">
    <text evidence="13">Intracellular phospholipase B that catalyzes the double deacylation of phosphatidylcholine (PC) to glycerophosphocholine (GroPCho). Plays an important role in membrane lipid homeostasis. Responsible for the rapid PC turnover in response to inositol, elevated temperatures, or when choline is present in the growth medium.</text>
</comment>
<dbReference type="GO" id="GO:0016042">
    <property type="term" value="P:lipid catabolic process"/>
    <property type="evidence" value="ECO:0007669"/>
    <property type="project" value="UniProtKB-UniRule"/>
</dbReference>
<dbReference type="InterPro" id="IPR013103">
    <property type="entry name" value="RVT_2"/>
</dbReference>
<evidence type="ECO:0000256" key="7">
    <source>
        <dbReference type="ARBA" id="ARBA00022801"/>
    </source>
</evidence>
<dbReference type="InterPro" id="IPR000595">
    <property type="entry name" value="cNMP-bd_dom"/>
</dbReference>
<evidence type="ECO:0000259" key="19">
    <source>
        <dbReference type="PROSITE" id="PS51635"/>
    </source>
</evidence>
<dbReference type="Pfam" id="PF07727">
    <property type="entry name" value="RVT_2"/>
    <property type="match status" value="1"/>
</dbReference>
<dbReference type="Proteomes" id="UP000536275">
    <property type="component" value="Unassembled WGS sequence"/>
</dbReference>
<gene>
    <name evidence="20" type="primary">NTE1</name>
    <name evidence="20" type="ORF">FOB64_000042</name>
</gene>
<dbReference type="PANTHER" id="PTHR14226:SF29">
    <property type="entry name" value="NEUROPATHY TARGET ESTERASE SWS"/>
    <property type="match status" value="1"/>
</dbReference>
<accession>A0A8H6F6S7</accession>
<evidence type="ECO:0000256" key="8">
    <source>
        <dbReference type="ARBA" id="ARBA00022824"/>
    </source>
</evidence>
<dbReference type="Pfam" id="PF01734">
    <property type="entry name" value="Patatin"/>
    <property type="match status" value="1"/>
</dbReference>
<evidence type="ECO:0000256" key="15">
    <source>
        <dbReference type="PROSITE-ProRule" id="PRU01161"/>
    </source>
</evidence>
<dbReference type="GO" id="GO:0046486">
    <property type="term" value="P:glycerolipid metabolic process"/>
    <property type="evidence" value="ECO:0007669"/>
    <property type="project" value="UniProtKB-ARBA"/>
</dbReference>
<dbReference type="PROSITE" id="PS51635">
    <property type="entry name" value="PNPLA"/>
    <property type="match status" value="1"/>
</dbReference>
<keyword evidence="10" id="KW-1133">Transmembrane helix</keyword>
<name>A0A8H6F6S7_CANAX</name>
<evidence type="ECO:0000256" key="1">
    <source>
        <dbReference type="ARBA" id="ARBA00004586"/>
    </source>
</evidence>
<evidence type="ECO:0000259" key="18">
    <source>
        <dbReference type="PROSITE" id="PS50042"/>
    </source>
</evidence>
<organism evidence="20 21">
    <name type="scientific">Candida albicans</name>
    <name type="common">Yeast</name>
    <dbReference type="NCBI Taxonomy" id="5476"/>
    <lineage>
        <taxon>Eukaryota</taxon>
        <taxon>Fungi</taxon>
        <taxon>Dikarya</taxon>
        <taxon>Ascomycota</taxon>
        <taxon>Saccharomycotina</taxon>
        <taxon>Pichiomycetes</taxon>
        <taxon>Debaryomycetaceae</taxon>
        <taxon>Candida/Lodderomyces clade</taxon>
        <taxon>Candida</taxon>
    </lineage>
</organism>
<dbReference type="InterPro" id="IPR056556">
    <property type="entry name" value="NTE1_P-loop_dom"/>
</dbReference>
<keyword evidence="5" id="KW-0812">Transmembrane</keyword>
<keyword evidence="9 15" id="KW-0442">Lipid degradation</keyword>
<dbReference type="SUPFAM" id="SSF56672">
    <property type="entry name" value="DNA/RNA polymerases"/>
    <property type="match status" value="1"/>
</dbReference>
<keyword evidence="11 15" id="KW-0443">Lipid metabolism</keyword>
<evidence type="ECO:0000256" key="14">
    <source>
        <dbReference type="ARBA" id="ARBA00049531"/>
    </source>
</evidence>
<dbReference type="Gene3D" id="2.60.120.10">
    <property type="entry name" value="Jelly Rolls"/>
    <property type="match status" value="2"/>
</dbReference>
<dbReference type="CDD" id="cd09272">
    <property type="entry name" value="RNase_HI_RT_Ty1"/>
    <property type="match status" value="1"/>
</dbReference>
<dbReference type="EMBL" id="JABWAD010000002">
    <property type="protein sequence ID" value="KAF6072854.1"/>
    <property type="molecule type" value="Genomic_DNA"/>
</dbReference>
<dbReference type="FunFam" id="3.40.1090.10:FF:000013">
    <property type="entry name" value="Lysophospholipase NTE1"/>
    <property type="match status" value="1"/>
</dbReference>
<evidence type="ECO:0000256" key="9">
    <source>
        <dbReference type="ARBA" id="ARBA00022963"/>
    </source>
</evidence>
<comment type="subcellular location">
    <subcellularLocation>
        <location evidence="1 16">Endoplasmic reticulum membrane</location>
    </subcellularLocation>
</comment>
<evidence type="ECO:0000256" key="6">
    <source>
        <dbReference type="ARBA" id="ARBA00022737"/>
    </source>
</evidence>
<dbReference type="InterPro" id="IPR002641">
    <property type="entry name" value="PNPLA_dom"/>
</dbReference>
<evidence type="ECO:0000313" key="21">
    <source>
        <dbReference type="Proteomes" id="UP000536275"/>
    </source>
</evidence>
<dbReference type="Pfam" id="PF24179">
    <property type="entry name" value="NTE_Ploop"/>
    <property type="match status" value="1"/>
</dbReference>
<protein>
    <recommendedName>
        <fullName evidence="4 16">Lysophospholipase NTE1</fullName>
        <ecNumber evidence="3 16">3.1.1.5</ecNumber>
    </recommendedName>
    <alternativeName>
        <fullName evidence="16">Intracellular phospholipase B</fullName>
    </alternativeName>
</protein>
<evidence type="ECO:0000256" key="5">
    <source>
        <dbReference type="ARBA" id="ARBA00022692"/>
    </source>
</evidence>
<evidence type="ECO:0000256" key="12">
    <source>
        <dbReference type="ARBA" id="ARBA00023136"/>
    </source>
</evidence>
<evidence type="ECO:0000256" key="16">
    <source>
        <dbReference type="RuleBase" id="RU362043"/>
    </source>
</evidence>
<keyword evidence="6" id="KW-0677">Repeat</keyword>
<comment type="catalytic activity">
    <reaction evidence="14 16">
        <text>a 1-acyl-sn-glycero-3-phosphocholine + H2O = sn-glycerol 3-phosphocholine + a fatty acid + H(+)</text>
        <dbReference type="Rhea" id="RHEA:15177"/>
        <dbReference type="ChEBI" id="CHEBI:15377"/>
        <dbReference type="ChEBI" id="CHEBI:15378"/>
        <dbReference type="ChEBI" id="CHEBI:16870"/>
        <dbReference type="ChEBI" id="CHEBI:28868"/>
        <dbReference type="ChEBI" id="CHEBI:58168"/>
        <dbReference type="EC" id="3.1.1.5"/>
    </reaction>
</comment>
<feature type="compositionally biased region" description="Basic residues" evidence="17">
    <location>
        <begin position="875"/>
        <end position="884"/>
    </location>
</feature>
<feature type="short sequence motif" description="DGA/G" evidence="15">
    <location>
        <begin position="1705"/>
        <end position="1707"/>
    </location>
</feature>
<comment type="similarity">
    <text evidence="2 16">Belongs to the NTE family.</text>
</comment>
<dbReference type="GO" id="GO:0005789">
    <property type="term" value="C:endoplasmic reticulum membrane"/>
    <property type="evidence" value="ECO:0007669"/>
    <property type="project" value="UniProtKB-SubCell"/>
</dbReference>
<evidence type="ECO:0000256" key="17">
    <source>
        <dbReference type="SAM" id="MobiDB-lite"/>
    </source>
</evidence>
<dbReference type="PANTHER" id="PTHR14226">
    <property type="entry name" value="NEUROPATHY TARGET ESTERASE/SWISS CHEESE D.MELANOGASTER"/>
    <property type="match status" value="1"/>
</dbReference>
<dbReference type="InterPro" id="IPR043502">
    <property type="entry name" value="DNA/RNA_pol_sf"/>
</dbReference>
<dbReference type="InterPro" id="IPR016035">
    <property type="entry name" value="Acyl_Trfase/lysoPLipase"/>
</dbReference>
<feature type="domain" description="Cyclic nucleotide-binding" evidence="18">
    <location>
        <begin position="1170"/>
        <end position="1276"/>
    </location>
</feature>
<keyword evidence="7 15" id="KW-0378">Hydrolase</keyword>
<dbReference type="SUPFAM" id="SSF52151">
    <property type="entry name" value="FabD/lysophospholipase-like"/>
    <property type="match status" value="1"/>
</dbReference>
<evidence type="ECO:0000256" key="11">
    <source>
        <dbReference type="ARBA" id="ARBA00023098"/>
    </source>
</evidence>
<dbReference type="SMART" id="SM00100">
    <property type="entry name" value="cNMP"/>
    <property type="match status" value="1"/>
</dbReference>
<keyword evidence="12" id="KW-0472">Membrane</keyword>
<feature type="short sequence motif" description="GXSXG" evidence="15">
    <location>
        <begin position="1585"/>
        <end position="1589"/>
    </location>
</feature>
<evidence type="ECO:0000256" key="10">
    <source>
        <dbReference type="ARBA" id="ARBA00022989"/>
    </source>
</evidence>
<dbReference type="Pfam" id="PF00027">
    <property type="entry name" value="cNMP_binding"/>
    <property type="match status" value="1"/>
</dbReference>
<feature type="domain" description="Cyclic nucleotide-binding" evidence="18">
    <location>
        <begin position="1062"/>
        <end position="1157"/>
    </location>
</feature>
<sequence>MSRAKKKYTFEKEVNEKIAGTKHSLDTTDPREAIRVLNTGETKRIEPKKREVPITVKLNKRSQYKSPYVTRSGRTVINPKRYLHAVVNKIDYNDPGWIKSMNAELEKFRSKDVYEEVPIPTGVKPISMGWVHTEKIDSLKGVVRKSRCVVHGNRQKEKLDYDPFSVSSPVIDLVTIRLLTIIGCELGMTIQHLDVESAYLNASITHSNPIYVFPPKSVPLKKNHCWLLKRSVYGLKQSGFEWYHTIKRVLEDIGFNQVLHNDGLFHIEYEEGSVIYLGLYVDDILMVGSSQKVIDNFVDQLRDHFEVKVFGEISNYLGIEFRKTESGYILSQEKFLKKLLKDFKLDDSYGKNIPWIPNDKYEKVAIIRENVNPENDFEKVPNETLLDPDAKKLYQSGVGSLLWAATNTRPDISVVVNSLGSKSANPNVHDYEKLIYCLRYIKNSMGYHIEYKRNRLNIPPKSFVIECFSDASFAPGLDRKSISGTLIYVNGNLVQWATKKQTVIAQSSAACEMLALNYTMLKAIEIKNNLMDLGFEVGKIHCHQDNQAVIKVLRNNYCHPHRPIDICYKFLRQLINDKVFSISYVKTNDNYADCMTKCLSRAKFKAFVEAIKVFGYLDKAVFHELTKSMTTQKLSHEEILCLDESLGFSIVVEGVAQVYTKKSKENSSKYKQRYFEEIEEERDEFLILGDKQYQLLNEVKSGAPLSSLFSTLDLFRPRNKNEEMALTPNDEDGNSVVALNMDYLSKSEPATDSKLSNSDDDENGQDYPEIIVRPKKSHNNGTITIAIIPHTAFERVQSKYPKATSHIVTMVLTRLYKVTMSTVQNYLGLTSEILKSEIKLNEENATSLPRYFVDGLLERLNKKEEAEAEAENLPKKLKHHHRNQLQRTTSRYVSLDSKVKSNHPGDLLSSVPISRSEFQKKVLPKSSTTSLSDGDNKRMNFTDEMEETEENSLRVAIIENIFKMVGIEETNGIVERTGYFQSLSSSTSSSIVGLDSLNQSIMSGATTPTTKRSHPVFNNQGSLMNTINLAELRKPSTAENSTLPKLSGKKRLLSDMNIKDAFAKSLEIKYIGPDSTIVSQNSAITGLYYVIDGSLEIYNRSADVSAPNRYIYTVESGGIAGYLTSVVGFRSMVTIKTPKKTGAVVAYIPKNDYNKLLDKYYFLQLPVALKLKNLLSKQILTIDYALEWCHIPAGEVLCSQGDLANGFHVVLSGRFRVVRSTNKNTEKEDVEVLGEYGHGESIGEVEVLTASRRSNTLIAVRDSETARIPRSLFEMLSNENPSIMVSVSRLVASKVLASQYQPRERNFITSTTSQESFTSANYKTITILPTVSGLPVRQFAEKLVQALRQIGRNVIALDQASILTHLGRHAFDESLARLKLSGYFAYLEEEYETIVYICDTPVQSNWTSTCISQGDCILLLADAEDDSTTIGEYEQLLVKLKTTARTDLCLLHQDKVVRAGSTSPWLKNRIWVQGHHHIQMKFEQGANVLPHKKSFISDLAAKLSQNKAIKSTFEATKQHIKWYVKENDQSKVLKIYKDDFMRLARILSNEAVGLVLGGGGSRGISHVGVVTSLERHGIPVDIIGGTSIGSFVGGLYAKEYNIVSIYAMAKKFSKRISSVWRMLFDLTYPVTSYITGYEFNRGIWKVFGFAEIEDFWIKYFCNSANITNSTMDIHEKGYAWRFIRASMSLAGLLPPIAFNGCMLLDGGYLDNLPVNEMKKRGVKHIIAVDVGSVDDRTPMNYGDTLSGFWVLLNRWNPFSSHPNIPTMMDIQMRLTYVSSVNALEEAKRTPGVYYLRPPIDPYATLDFGKFDEIYKVGLKYADDLFADWKSKGKFPRIAGLVEKKKDGEEKKILYRRNSI</sequence>
<feature type="short sequence motif" description="GXGXXG" evidence="15">
    <location>
        <begin position="1558"/>
        <end position="1563"/>
    </location>
</feature>
<evidence type="ECO:0000256" key="3">
    <source>
        <dbReference type="ARBA" id="ARBA00013274"/>
    </source>
</evidence>
<dbReference type="EC" id="3.1.1.5" evidence="3 16"/>
<feature type="active site" description="Nucleophile" evidence="15">
    <location>
        <position position="1587"/>
    </location>
</feature>
<evidence type="ECO:0000256" key="4">
    <source>
        <dbReference type="ARBA" id="ARBA00018317"/>
    </source>
</evidence>
<feature type="domain" description="PNPLA" evidence="19">
    <location>
        <begin position="1554"/>
        <end position="1718"/>
    </location>
</feature>
<evidence type="ECO:0000256" key="13">
    <source>
        <dbReference type="ARBA" id="ARBA00024965"/>
    </source>
</evidence>
<dbReference type="CDD" id="cd00038">
    <property type="entry name" value="CAP_ED"/>
    <property type="match status" value="2"/>
</dbReference>
<dbReference type="Gene3D" id="3.40.1090.10">
    <property type="entry name" value="Cytosolic phospholipase A2 catalytic domain"/>
    <property type="match status" value="2"/>
</dbReference>
<evidence type="ECO:0000256" key="2">
    <source>
        <dbReference type="ARBA" id="ARBA00006636"/>
    </source>
</evidence>
<reference evidence="20 21" key="1">
    <citation type="submission" date="2020-03" db="EMBL/GenBank/DDBJ databases">
        <title>FDA dAtabase for Regulatory Grade micrObial Sequences (FDA-ARGOS): Supporting development and validation of Infectious Disease Dx tests.</title>
        <authorList>
            <person name="Campos J."/>
            <person name="Goldberg B."/>
            <person name="Tallon L."/>
            <person name="Sadzewicz L."/>
            <person name="Vavikolanu K."/>
            <person name="Mehta A."/>
            <person name="Aluvathingal J."/>
            <person name="Nadendla S."/>
            <person name="Nandy P."/>
            <person name="Geyer C."/>
            <person name="Yan Y."/>
            <person name="Sichtig H."/>
        </authorList>
    </citation>
    <scope>NUCLEOTIDE SEQUENCE [LARGE SCALE GENOMIC DNA]</scope>
    <source>
        <strain evidence="20 21">FDAARGOS_656</strain>
    </source>
</reference>
<dbReference type="InterPro" id="IPR050301">
    <property type="entry name" value="NTE"/>
</dbReference>
<comment type="caution">
    <text evidence="20">The sequence shown here is derived from an EMBL/GenBank/DDBJ whole genome shotgun (WGS) entry which is preliminary data.</text>
</comment>